<dbReference type="KEGG" id="smf:Smon_0557"/>
<evidence type="ECO:0000313" key="1">
    <source>
        <dbReference type="EMBL" id="ACZ01036.1"/>
    </source>
</evidence>
<accession>D1AXL0</accession>
<name>D1AXL0_STRM9</name>
<dbReference type="eggNOG" id="COG3733">
    <property type="taxonomic scope" value="Bacteria"/>
</dbReference>
<dbReference type="AlphaFoldDB" id="D1AXL0"/>
<sequence length="315" mass="35942">MLKYKLKEFDIRAVGKYSGIVKMKKGTSDAEYEKTEHLIELGTGVTYEKKIGRLDIRYSVDGRYIFGYGDKKTFSILNLWSDNKAEYKLNNKLTLKGELNLTTSNRLSILNHNSNEDELLLLADTKGIVEYKLNNKTDITSTIGAKTISLFSALTNNTSKKSSSNNMGGQENKLHLKLQYSYKIYTDNKVKYQLRDNIGIIGKFGMSYSTGIKSDKLYESLNKIKRNQVGEKGIEDFSKEDLDIIKKEENAFGNDIQSLLLISPEAEAELKYINNRLIIKPRFGIDVSAKIKSNENKMEYKAVNVKTGLKVEYRW</sequence>
<evidence type="ECO:0000313" key="2">
    <source>
        <dbReference type="Proteomes" id="UP000002072"/>
    </source>
</evidence>
<dbReference type="Proteomes" id="UP000002072">
    <property type="component" value="Chromosome"/>
</dbReference>
<proteinExistence type="predicted"/>
<gene>
    <name evidence="1" type="ordered locus">Smon_0557</name>
</gene>
<dbReference type="RefSeq" id="WP_012858591.1">
    <property type="nucleotide sequence ID" value="NC_013515.1"/>
</dbReference>
<dbReference type="HOGENOM" id="CLU_882551_0_0_0"/>
<organism evidence="1 2">
    <name type="scientific">Streptobacillus moniliformis (strain ATCC 14647 / DSM 12112 / NCTC 10651 / 9901)</name>
    <dbReference type="NCBI Taxonomy" id="519441"/>
    <lineage>
        <taxon>Bacteria</taxon>
        <taxon>Fusobacteriati</taxon>
        <taxon>Fusobacteriota</taxon>
        <taxon>Fusobacteriia</taxon>
        <taxon>Fusobacteriales</taxon>
        <taxon>Leptotrichiaceae</taxon>
        <taxon>Streptobacillus</taxon>
    </lineage>
</organism>
<keyword evidence="2" id="KW-1185">Reference proteome</keyword>
<dbReference type="STRING" id="519441.Smon_0557"/>
<dbReference type="GeneID" id="69248186"/>
<protein>
    <submittedName>
        <fullName evidence="1">Uncharacterized protein</fullName>
    </submittedName>
</protein>
<dbReference type="EMBL" id="CP001779">
    <property type="protein sequence ID" value="ACZ01036.1"/>
    <property type="molecule type" value="Genomic_DNA"/>
</dbReference>
<reference evidence="1 2" key="1">
    <citation type="journal article" date="2009" name="Stand. Genomic Sci.">
        <title>Complete genome sequence of Streptobacillus moniliformis type strain (9901T).</title>
        <authorList>
            <person name="Nolan M."/>
            <person name="Gronow S."/>
            <person name="Lapidus A."/>
            <person name="Ivanova N."/>
            <person name="Copeland A."/>
            <person name="Lucas S."/>
            <person name="Del Rio T.G."/>
            <person name="Chen F."/>
            <person name="Tice H."/>
            <person name="Pitluck S."/>
            <person name="Cheng J.F."/>
            <person name="Sims D."/>
            <person name="Meincke L."/>
            <person name="Bruce D."/>
            <person name="Goodwin L."/>
            <person name="Brettin T."/>
            <person name="Han C."/>
            <person name="Detter J.C."/>
            <person name="Ovchinikova G."/>
            <person name="Pati A."/>
            <person name="Mavromatis K."/>
            <person name="Mikhailova N."/>
            <person name="Chen A."/>
            <person name="Palaniappan K."/>
            <person name="Land M."/>
            <person name="Hauser L."/>
            <person name="Chang Y.J."/>
            <person name="Jeffries C.D."/>
            <person name="Rohde M."/>
            <person name="Sproer C."/>
            <person name="Goker M."/>
            <person name="Bristow J."/>
            <person name="Eisen J.A."/>
            <person name="Markowitz V."/>
            <person name="Hugenholtz P."/>
            <person name="Kyrpides N.C."/>
            <person name="Klenk H.P."/>
            <person name="Chain P."/>
        </authorList>
    </citation>
    <scope>NUCLEOTIDE SEQUENCE [LARGE SCALE GENOMIC DNA]</scope>
    <source>
        <strain evidence="2">ATCC 14647 / DSM 12112 / NCTC 10651 / 9901</strain>
    </source>
</reference>